<dbReference type="AlphaFoldDB" id="A0A164P1Y3"/>
<evidence type="ECO:0000313" key="2">
    <source>
        <dbReference type="Proteomes" id="UP000076722"/>
    </source>
</evidence>
<evidence type="ECO:0000313" key="1">
    <source>
        <dbReference type="EMBL" id="KZS88275.1"/>
    </source>
</evidence>
<gene>
    <name evidence="1" type="ORF">SISNIDRAFT_552713</name>
</gene>
<keyword evidence="2" id="KW-1185">Reference proteome</keyword>
<reference evidence="1 2" key="1">
    <citation type="journal article" date="2016" name="Mol. Biol. Evol.">
        <title>Comparative Genomics of Early-Diverging Mushroom-Forming Fungi Provides Insights into the Origins of Lignocellulose Decay Capabilities.</title>
        <authorList>
            <person name="Nagy L.G."/>
            <person name="Riley R."/>
            <person name="Tritt A."/>
            <person name="Adam C."/>
            <person name="Daum C."/>
            <person name="Floudas D."/>
            <person name="Sun H."/>
            <person name="Yadav J.S."/>
            <person name="Pangilinan J."/>
            <person name="Larsson K.H."/>
            <person name="Matsuura K."/>
            <person name="Barry K."/>
            <person name="Labutti K."/>
            <person name="Kuo R."/>
            <person name="Ohm R.A."/>
            <person name="Bhattacharya S.S."/>
            <person name="Shirouzu T."/>
            <person name="Yoshinaga Y."/>
            <person name="Martin F.M."/>
            <person name="Grigoriev I.V."/>
            <person name="Hibbett D.S."/>
        </authorList>
    </citation>
    <scope>NUCLEOTIDE SEQUENCE [LARGE SCALE GENOMIC DNA]</scope>
    <source>
        <strain evidence="1 2">HHB9708</strain>
    </source>
</reference>
<proteinExistence type="predicted"/>
<dbReference type="Proteomes" id="UP000076722">
    <property type="component" value="Unassembled WGS sequence"/>
</dbReference>
<protein>
    <recommendedName>
        <fullName evidence="3">F-box domain-containing protein</fullName>
    </recommendedName>
</protein>
<organism evidence="1 2">
    <name type="scientific">Sistotremastrum niveocremeum HHB9708</name>
    <dbReference type="NCBI Taxonomy" id="1314777"/>
    <lineage>
        <taxon>Eukaryota</taxon>
        <taxon>Fungi</taxon>
        <taxon>Dikarya</taxon>
        <taxon>Basidiomycota</taxon>
        <taxon>Agaricomycotina</taxon>
        <taxon>Agaricomycetes</taxon>
        <taxon>Sistotremastrales</taxon>
        <taxon>Sistotremastraceae</taxon>
        <taxon>Sertulicium</taxon>
        <taxon>Sertulicium niveocremeum</taxon>
    </lineage>
</organism>
<sequence length="551" mass="63119">MAGLGLETLSDFCSKFERETAEEIQGRFADRRNRDEESRTITNELLELEARLLRSVQFLKQQRNLCSPVGRLSDDLILQILEYSQDPLMGFGIFWSSPVEIPPAYSVCVRWRSIAVRTPSLWSEISYASHPELSNTSLSRSGGIPLRVSEFFRSDIPDGEEAHVQKRGPETEVVSNRRDRLMQLAARISYLYLFYHGPRHHQTTGALSLSEVLARRVGQAEFGILEALTVMHRWSDQKPSGALGNYTLNTPALKQLHFVGVSLYSMPRVRAQNLVELRFDEGHLGAEEILDLLSWFPCLERGFIDTHHGDSHRILRIRPVVLLQRIRFLSIEKLSLQDMIYVFEHLKIPPSANLQLDVIRSMNDTGLENFLGPYLSSTTELIVKGPDYRSDYLMLSDCGRRIELKYESDTPYMSYSDEEDYHLTSFRALSSFPNHLSSLRIHCYNTLPLQDLIHALRSWPRLTRLLLNVLEADFASLLIAFEELPLICPDLEILGCRQTKFCVAHMVRFLTFRISQGAPLRELRFAEDCPDGAVGDIRPLVQTLSEEPHWV</sequence>
<evidence type="ECO:0008006" key="3">
    <source>
        <dbReference type="Google" id="ProtNLM"/>
    </source>
</evidence>
<dbReference type="Gene3D" id="1.20.1280.50">
    <property type="match status" value="1"/>
</dbReference>
<accession>A0A164P1Y3</accession>
<name>A0A164P1Y3_9AGAM</name>
<dbReference type="EMBL" id="KV419438">
    <property type="protein sequence ID" value="KZS88275.1"/>
    <property type="molecule type" value="Genomic_DNA"/>
</dbReference>